<dbReference type="InterPro" id="IPR037465">
    <property type="entry name" value="YlxR"/>
</dbReference>
<dbReference type="RefSeq" id="WP_273988351.1">
    <property type="nucleotide sequence ID" value="NZ_BAABQT010000013.1"/>
</dbReference>
<proteinExistence type="predicted"/>
<feature type="domain" description="YlxR" evidence="2">
    <location>
        <begin position="23"/>
        <end position="80"/>
    </location>
</feature>
<organism evidence="3 4">
    <name type="scientific">Deinococcus aquaticus</name>
    <dbReference type="NCBI Taxonomy" id="328692"/>
    <lineage>
        <taxon>Bacteria</taxon>
        <taxon>Thermotogati</taxon>
        <taxon>Deinococcota</taxon>
        <taxon>Deinococci</taxon>
        <taxon>Deinococcales</taxon>
        <taxon>Deinococcaceae</taxon>
        <taxon>Deinococcus</taxon>
    </lineage>
</organism>
<feature type="compositionally biased region" description="Low complexity" evidence="1">
    <location>
        <begin position="117"/>
        <end position="132"/>
    </location>
</feature>
<protein>
    <submittedName>
        <fullName evidence="3">YlxR family protein</fullName>
    </submittedName>
</protein>
<dbReference type="EMBL" id="CP115165">
    <property type="protein sequence ID" value="WDA58332.1"/>
    <property type="molecule type" value="Genomic_DNA"/>
</dbReference>
<feature type="compositionally biased region" description="Basic and acidic residues" evidence="1">
    <location>
        <begin position="10"/>
        <end position="22"/>
    </location>
</feature>
<accession>A0ABY7UZJ5</accession>
<name>A0ABY7UZJ5_9DEIO</name>
<evidence type="ECO:0000259" key="2">
    <source>
        <dbReference type="Pfam" id="PF04296"/>
    </source>
</evidence>
<evidence type="ECO:0000313" key="4">
    <source>
        <dbReference type="Proteomes" id="UP001217044"/>
    </source>
</evidence>
<dbReference type="Proteomes" id="UP001217044">
    <property type="component" value="Chromosome"/>
</dbReference>
<sequence>MTASPAPTHAPDRHAPDRHTPERTCVACRRKRPQSALTRLTRVDGAWSLSAGHRAGRGAYVCSDTPDCWQDRRLRRAFGAQAPQVAAALTGALAPSSGETQPVTAGTVRSGREKASRATSTASTESTPHAAP</sequence>
<dbReference type="Pfam" id="PF04296">
    <property type="entry name" value="YlxR"/>
    <property type="match status" value="1"/>
</dbReference>
<gene>
    <name evidence="3" type="ORF">M8445_13415</name>
</gene>
<dbReference type="SUPFAM" id="SSF64376">
    <property type="entry name" value="YlxR-like"/>
    <property type="match status" value="1"/>
</dbReference>
<feature type="region of interest" description="Disordered" evidence="1">
    <location>
        <begin position="1"/>
        <end position="30"/>
    </location>
</feature>
<dbReference type="PANTHER" id="PTHR34215:SF1">
    <property type="entry name" value="YLXR DOMAIN-CONTAINING PROTEIN"/>
    <property type="match status" value="1"/>
</dbReference>
<feature type="region of interest" description="Disordered" evidence="1">
    <location>
        <begin position="92"/>
        <end position="132"/>
    </location>
</feature>
<dbReference type="InterPro" id="IPR007393">
    <property type="entry name" value="YlxR_dom"/>
</dbReference>
<evidence type="ECO:0000313" key="3">
    <source>
        <dbReference type="EMBL" id="WDA58332.1"/>
    </source>
</evidence>
<reference evidence="3 4" key="1">
    <citation type="submission" date="2022-12" db="EMBL/GenBank/DDBJ databases">
        <title>Genome Sequence of Deinococcus aquaticus Type Strain PB314.</title>
        <authorList>
            <person name="Albert C."/>
            <person name="Hill J."/>
            <person name="Boren L."/>
            <person name="Scholz-Ng S."/>
            <person name="Fatema N."/>
            <person name="Grosso R."/>
            <person name="Soboslay E."/>
            <person name="Tuohy J."/>
        </authorList>
    </citation>
    <scope>NUCLEOTIDE SEQUENCE [LARGE SCALE GENOMIC DNA]</scope>
    <source>
        <strain evidence="3 4">PB-314</strain>
    </source>
</reference>
<dbReference type="Gene3D" id="3.30.1230.10">
    <property type="entry name" value="YlxR-like"/>
    <property type="match status" value="1"/>
</dbReference>
<dbReference type="PANTHER" id="PTHR34215">
    <property type="entry name" value="BLL0784 PROTEIN"/>
    <property type="match status" value="1"/>
</dbReference>
<keyword evidence="4" id="KW-1185">Reference proteome</keyword>
<dbReference type="InterPro" id="IPR035931">
    <property type="entry name" value="YlxR-like_sf"/>
</dbReference>
<evidence type="ECO:0000256" key="1">
    <source>
        <dbReference type="SAM" id="MobiDB-lite"/>
    </source>
</evidence>